<dbReference type="SMART" id="SM00460">
    <property type="entry name" value="TGc"/>
    <property type="match status" value="1"/>
</dbReference>
<feature type="region of interest" description="Disordered" evidence="1">
    <location>
        <begin position="1196"/>
        <end position="1251"/>
    </location>
</feature>
<dbReference type="PANTHER" id="PTHR42736">
    <property type="entry name" value="PROTEIN-GLUTAMINE GAMMA-GLUTAMYLTRANSFERASE"/>
    <property type="match status" value="1"/>
</dbReference>
<dbReference type="Pfam" id="PF01841">
    <property type="entry name" value="Transglut_core"/>
    <property type="match status" value="1"/>
</dbReference>
<feature type="transmembrane region" description="Helical" evidence="2">
    <location>
        <begin position="71"/>
        <end position="87"/>
    </location>
</feature>
<reference evidence="4 5" key="2">
    <citation type="submission" date="2019-01" db="EMBL/GenBank/DDBJ databases">
        <title>Tautonia sociabilis, a novel thermotolerant planctomycete of Isosphaeraceae family, isolated from a 4000 m deep subterranean habitat.</title>
        <authorList>
            <person name="Kovaleva O.L."/>
            <person name="Elcheninov A.G."/>
            <person name="Van Heerden E."/>
            <person name="Toshchakov S.V."/>
            <person name="Novikov A."/>
            <person name="Bonch-Osmolovskaya E.A."/>
            <person name="Kublanov I.V."/>
        </authorList>
    </citation>
    <scope>NUCLEOTIDE SEQUENCE [LARGE SCALE GENOMIC DNA]</scope>
    <source>
        <strain evidence="4 5">GM2012</strain>
    </source>
</reference>
<dbReference type="InterPro" id="IPR038765">
    <property type="entry name" value="Papain-like_cys_pep_sf"/>
</dbReference>
<name>A0A432MDI7_9BACT</name>
<gene>
    <name evidence="4" type="ORF">TsocGM_23115</name>
</gene>
<feature type="transmembrane region" description="Helical" evidence="2">
    <location>
        <begin position="150"/>
        <end position="172"/>
    </location>
</feature>
<feature type="transmembrane region" description="Helical" evidence="2">
    <location>
        <begin position="1094"/>
        <end position="1111"/>
    </location>
</feature>
<feature type="region of interest" description="Disordered" evidence="1">
    <location>
        <begin position="292"/>
        <end position="329"/>
    </location>
</feature>
<evidence type="ECO:0000259" key="3">
    <source>
        <dbReference type="SMART" id="SM00460"/>
    </source>
</evidence>
<dbReference type="SUPFAM" id="SSF54001">
    <property type="entry name" value="Cysteine proteinases"/>
    <property type="match status" value="1"/>
</dbReference>
<keyword evidence="2" id="KW-1133">Transmembrane helix</keyword>
<protein>
    <recommendedName>
        <fullName evidence="3">Transglutaminase-like domain-containing protein</fullName>
    </recommendedName>
</protein>
<dbReference type="AlphaFoldDB" id="A0A432MDI7"/>
<dbReference type="InterPro" id="IPR002931">
    <property type="entry name" value="Transglutaminase-like"/>
</dbReference>
<dbReference type="EMBL" id="RYZH01000068">
    <property type="protein sequence ID" value="RUL82792.1"/>
    <property type="molecule type" value="Genomic_DNA"/>
</dbReference>
<keyword evidence="2" id="KW-0472">Membrane</keyword>
<dbReference type="RefSeq" id="WP_126727827.1">
    <property type="nucleotide sequence ID" value="NZ_RYZH01000068.1"/>
</dbReference>
<dbReference type="Gene3D" id="3.10.620.30">
    <property type="match status" value="1"/>
</dbReference>
<feature type="transmembrane region" description="Helical" evidence="2">
    <location>
        <begin position="954"/>
        <end position="977"/>
    </location>
</feature>
<dbReference type="PANTHER" id="PTHR42736:SF1">
    <property type="entry name" value="PROTEIN-GLUTAMINE GAMMA-GLUTAMYLTRANSFERASE"/>
    <property type="match status" value="1"/>
</dbReference>
<feature type="transmembrane region" description="Helical" evidence="2">
    <location>
        <begin position="997"/>
        <end position="1019"/>
    </location>
</feature>
<dbReference type="InterPro" id="IPR052901">
    <property type="entry name" value="Bact_TGase-like"/>
</dbReference>
<sequence length="1251" mass="134739">MRTEETRSGRQLVRLGFVLAAIAALAAEYTLDRPGVPGWLRLAQVAFLIAGAAGIHRFLGLRGRAESVPSAATMIAASLMIAALWALDLGATLLGSGGLPYELLLVLLMRDAALSAIALSGNPVCLRLSGGLTLAAMLFSSVLAEHRVLYALSALYALLGSYWLILLYWSVLQVKLLEGTNRRPPVLAIVVWGLLVGGMTVLVVGPGRTIGVLGELLPTSGGSTISDPSARSGVGDGPNLARGVDDPTTTGPVDSDLFLETRELSLFDASNEKWGDPEEINTKRSLAVAVENPGGEMQEERSRQSDPTREFSAVRGGRRRRAEPPEGTADAAFTVRGKTPVHIRLMAYDDFDGRSWAEPAVGQEPVDLRLGFAGWIEIPGEDGGIDAGVVRHEVVVGNVEAPQLPLPAGCDRFRIDLIERPDFFALAQDGILRYRAEYLPKQTSLETRTPTVDPARLRRLAFPPGPSYAMPRYLTFDAIVETPGGIKRRPADPRIAELASRWTEGIGRGWPQVEAIVSRLRTGYERDSDAILPVDCEDAVAHFLFERRRGDDYLFATAACMLLRSLGYPTRFVQGLYADPRHFDEESGWTPVLMPRDLHTWAEVQLPCREWVVVEATPGFEVLGPEPSLMARLWGGVRVTARWIGQHPVETIAVVLVSGLLLMARIWIAAAMATLAWRVAFRGEARRRVIATVRLLERRAALSGRGRPRSWTLREWYGRTAADLPDVPARSAIHQLIRLADWACYAPPQRDGSAFGDAESIRRLCLEFARVCTRASLRAIPGDAEARRPIGRNRRPLLTGAGALLLLVVGLSRARVQEDGLPELPPFPEIFAGMEAKDDDAMPPVSPSGRSLSALGIEPIDEMSEDDERSIATLRAITAVFFFMLGAAIGSFLNVVVYRMPRRMSLWGRRSHCPACQTPLTFRENVPIVGWLRLLGRCNSCSAPISPRYPLVEAATGSVVLALLFLELLSGGGSVPVRQPNSYNGVVWILWYPKWDLIGLFAYHAVLLCSVLCVTLIAADRMRIPIRLVLFAAAIGYLGPMIAADLHPVPPSDPRPGWLPGSGPSAAEAASGLIGHLAGLIVGGMLLPGARRPGGILAVLGLAGLYLGWQAAVSTGLMAAAGMVVLAGASRLIAPLRAVPPVASAGFAVLVQILAWRWLSGLPSWPSHDASPAEMAGALTLIALLSGLSRWIRPWPDAPEEPASDTSTPIGLTPDPADPGGAVGPVGEAETPQHPPDATDPVRDGDRASAF</sequence>
<evidence type="ECO:0000256" key="1">
    <source>
        <dbReference type="SAM" id="MobiDB-lite"/>
    </source>
</evidence>
<dbReference type="InterPro" id="IPR010627">
    <property type="entry name" value="Prepilin_pept_A24_N"/>
</dbReference>
<feature type="transmembrane region" description="Helical" evidence="2">
    <location>
        <begin position="876"/>
        <end position="900"/>
    </location>
</feature>
<feature type="transmembrane region" description="Helical" evidence="2">
    <location>
        <begin position="797"/>
        <end position="816"/>
    </location>
</feature>
<organism evidence="4 5">
    <name type="scientific">Tautonia sociabilis</name>
    <dbReference type="NCBI Taxonomy" id="2080755"/>
    <lineage>
        <taxon>Bacteria</taxon>
        <taxon>Pseudomonadati</taxon>
        <taxon>Planctomycetota</taxon>
        <taxon>Planctomycetia</taxon>
        <taxon>Isosphaerales</taxon>
        <taxon>Isosphaeraceae</taxon>
        <taxon>Tautonia</taxon>
    </lineage>
</organism>
<feature type="compositionally biased region" description="Basic and acidic residues" evidence="1">
    <location>
        <begin position="298"/>
        <end position="309"/>
    </location>
</feature>
<keyword evidence="5" id="KW-1185">Reference proteome</keyword>
<dbReference type="Pfam" id="PF06750">
    <property type="entry name" value="A24_N_bact"/>
    <property type="match status" value="1"/>
</dbReference>
<dbReference type="Proteomes" id="UP000280296">
    <property type="component" value="Unassembled WGS sequence"/>
</dbReference>
<keyword evidence="2" id="KW-0812">Transmembrane</keyword>
<feature type="region of interest" description="Disordered" evidence="1">
    <location>
        <begin position="223"/>
        <end position="254"/>
    </location>
</feature>
<proteinExistence type="predicted"/>
<comment type="caution">
    <text evidence="4">The sequence shown here is derived from an EMBL/GenBank/DDBJ whole genome shotgun (WGS) entry which is preliminary data.</text>
</comment>
<feature type="transmembrane region" description="Helical" evidence="2">
    <location>
        <begin position="42"/>
        <end position="59"/>
    </location>
</feature>
<evidence type="ECO:0000313" key="5">
    <source>
        <dbReference type="Proteomes" id="UP000280296"/>
    </source>
</evidence>
<evidence type="ECO:0000256" key="2">
    <source>
        <dbReference type="SAM" id="Phobius"/>
    </source>
</evidence>
<feature type="transmembrane region" description="Helical" evidence="2">
    <location>
        <begin position="1026"/>
        <end position="1046"/>
    </location>
</feature>
<evidence type="ECO:0000313" key="4">
    <source>
        <dbReference type="EMBL" id="RUL82792.1"/>
    </source>
</evidence>
<accession>A0A432MDI7</accession>
<feature type="transmembrane region" description="Helical" evidence="2">
    <location>
        <begin position="184"/>
        <end position="205"/>
    </location>
</feature>
<dbReference type="OrthoDB" id="9789291at2"/>
<feature type="domain" description="Transglutaminase-like" evidence="3">
    <location>
        <begin position="544"/>
        <end position="618"/>
    </location>
</feature>
<feature type="transmembrane region" description="Helical" evidence="2">
    <location>
        <begin position="1066"/>
        <end position="1087"/>
    </location>
</feature>
<feature type="transmembrane region" description="Helical" evidence="2">
    <location>
        <begin position="652"/>
        <end position="677"/>
    </location>
</feature>
<feature type="transmembrane region" description="Helical" evidence="2">
    <location>
        <begin position="12"/>
        <end position="30"/>
    </location>
</feature>
<reference evidence="4 5" key="1">
    <citation type="submission" date="2018-12" db="EMBL/GenBank/DDBJ databases">
        <authorList>
            <person name="Toschakov S.V."/>
        </authorList>
    </citation>
    <scope>NUCLEOTIDE SEQUENCE [LARGE SCALE GENOMIC DNA]</scope>
    <source>
        <strain evidence="4 5">GM2012</strain>
    </source>
</reference>
<feature type="compositionally biased region" description="Basic and acidic residues" evidence="1">
    <location>
        <begin position="1240"/>
        <end position="1251"/>
    </location>
</feature>